<keyword evidence="7 9" id="KW-1133">Transmembrane helix</keyword>
<protein>
    <submittedName>
        <fullName evidence="11">ABC transporter permease subunit</fullName>
    </submittedName>
</protein>
<dbReference type="GO" id="GO:0022857">
    <property type="term" value="F:transmembrane transporter activity"/>
    <property type="evidence" value="ECO:0007669"/>
    <property type="project" value="InterPro"/>
</dbReference>
<accession>A0A5C4XAR5</accession>
<feature type="transmembrane region" description="Helical" evidence="9">
    <location>
        <begin position="205"/>
        <end position="225"/>
    </location>
</feature>
<evidence type="ECO:0000256" key="3">
    <source>
        <dbReference type="ARBA" id="ARBA00022448"/>
    </source>
</evidence>
<organism evidence="11 12">
    <name type="scientific">Aliirhizobium smilacinae</name>
    <dbReference type="NCBI Taxonomy" id="1395944"/>
    <lineage>
        <taxon>Bacteria</taxon>
        <taxon>Pseudomonadati</taxon>
        <taxon>Pseudomonadota</taxon>
        <taxon>Alphaproteobacteria</taxon>
        <taxon>Hyphomicrobiales</taxon>
        <taxon>Rhizobiaceae</taxon>
        <taxon>Aliirhizobium</taxon>
    </lineage>
</organism>
<dbReference type="Proteomes" id="UP000311605">
    <property type="component" value="Unassembled WGS sequence"/>
</dbReference>
<evidence type="ECO:0000259" key="10">
    <source>
        <dbReference type="PROSITE" id="PS50928"/>
    </source>
</evidence>
<dbReference type="Gene3D" id="1.10.3720.10">
    <property type="entry name" value="MetI-like"/>
    <property type="match status" value="1"/>
</dbReference>
<evidence type="ECO:0000256" key="4">
    <source>
        <dbReference type="ARBA" id="ARBA00022475"/>
    </source>
</evidence>
<sequence length="243" mass="26544">MARESRKKIRGCDMNLDIPLMLESIPSLYSAAIVTIKLTVLSSFFGLLLGAILSLLRYSHSSALRRFAATYSLIFRGTPLIVQLFIIYYGLAQASALRESPLWIVFKDPVRCAVIALGLNSAAYTSEIIRAAVNSVPKGQWEAAKVLGLGQFLVFRLVVAPQALRFALPSYGNEIIMLMKGTALASTISLFDLTGRAKTLVAETYAPYEIFILVALIYLLLGLALQSLVKWGEAKVRLPSPSG</sequence>
<dbReference type="CDD" id="cd06261">
    <property type="entry name" value="TM_PBP2"/>
    <property type="match status" value="1"/>
</dbReference>
<dbReference type="PANTHER" id="PTHR30614:SF0">
    <property type="entry name" value="L-CYSTINE TRANSPORT SYSTEM PERMEASE PROTEIN TCYL"/>
    <property type="match status" value="1"/>
</dbReference>
<evidence type="ECO:0000256" key="8">
    <source>
        <dbReference type="ARBA" id="ARBA00023136"/>
    </source>
</evidence>
<dbReference type="AlphaFoldDB" id="A0A5C4XAR5"/>
<dbReference type="GO" id="GO:0006865">
    <property type="term" value="P:amino acid transport"/>
    <property type="evidence" value="ECO:0007669"/>
    <property type="project" value="UniProtKB-KW"/>
</dbReference>
<dbReference type="EMBL" id="VDMN01000011">
    <property type="protein sequence ID" value="TNM59911.1"/>
    <property type="molecule type" value="Genomic_DNA"/>
</dbReference>
<keyword evidence="6" id="KW-0029">Amino-acid transport</keyword>
<keyword evidence="5 9" id="KW-0812">Transmembrane</keyword>
<evidence type="ECO:0000256" key="1">
    <source>
        <dbReference type="ARBA" id="ARBA00004429"/>
    </source>
</evidence>
<keyword evidence="12" id="KW-1185">Reference proteome</keyword>
<evidence type="ECO:0000313" key="11">
    <source>
        <dbReference type="EMBL" id="TNM59911.1"/>
    </source>
</evidence>
<evidence type="ECO:0000256" key="9">
    <source>
        <dbReference type="RuleBase" id="RU363032"/>
    </source>
</evidence>
<dbReference type="SUPFAM" id="SSF161098">
    <property type="entry name" value="MetI-like"/>
    <property type="match status" value="1"/>
</dbReference>
<feature type="transmembrane region" description="Helical" evidence="9">
    <location>
        <begin position="68"/>
        <end position="91"/>
    </location>
</feature>
<dbReference type="GO" id="GO:0043190">
    <property type="term" value="C:ATP-binding cassette (ABC) transporter complex"/>
    <property type="evidence" value="ECO:0007669"/>
    <property type="project" value="InterPro"/>
</dbReference>
<comment type="subcellular location">
    <subcellularLocation>
        <location evidence="1">Cell inner membrane</location>
        <topology evidence="1">Multi-pass membrane protein</topology>
    </subcellularLocation>
    <subcellularLocation>
        <location evidence="9">Cell membrane</location>
        <topology evidence="9">Multi-pass membrane protein</topology>
    </subcellularLocation>
</comment>
<feature type="domain" description="ABC transmembrane type-1" evidence="10">
    <location>
        <begin position="32"/>
        <end position="229"/>
    </location>
</feature>
<evidence type="ECO:0000256" key="2">
    <source>
        <dbReference type="ARBA" id="ARBA00010072"/>
    </source>
</evidence>
<reference evidence="11 12" key="1">
    <citation type="submission" date="2019-06" db="EMBL/GenBank/DDBJ databases">
        <title>The draft genome of Rhizobium smilacinae PTYR-5.</title>
        <authorList>
            <person name="Liu L."/>
            <person name="Li L."/>
            <person name="Zhang X."/>
        </authorList>
    </citation>
    <scope>NUCLEOTIDE SEQUENCE [LARGE SCALE GENOMIC DNA]</scope>
    <source>
        <strain evidence="11 12">PTYR-5</strain>
    </source>
</reference>
<evidence type="ECO:0000256" key="7">
    <source>
        <dbReference type="ARBA" id="ARBA00022989"/>
    </source>
</evidence>
<keyword evidence="4" id="KW-1003">Cell membrane</keyword>
<evidence type="ECO:0000256" key="6">
    <source>
        <dbReference type="ARBA" id="ARBA00022970"/>
    </source>
</evidence>
<dbReference type="PROSITE" id="PS50928">
    <property type="entry name" value="ABC_TM1"/>
    <property type="match status" value="1"/>
</dbReference>
<dbReference type="PANTHER" id="PTHR30614">
    <property type="entry name" value="MEMBRANE COMPONENT OF AMINO ACID ABC TRANSPORTER"/>
    <property type="match status" value="1"/>
</dbReference>
<keyword evidence="8 9" id="KW-0472">Membrane</keyword>
<proteinExistence type="inferred from homology"/>
<dbReference type="InterPro" id="IPR010065">
    <property type="entry name" value="AA_ABC_transptr_permease_3TM"/>
</dbReference>
<name>A0A5C4XAR5_9HYPH</name>
<dbReference type="InterPro" id="IPR000515">
    <property type="entry name" value="MetI-like"/>
</dbReference>
<keyword evidence="3 9" id="KW-0813">Transport</keyword>
<evidence type="ECO:0000313" key="12">
    <source>
        <dbReference type="Proteomes" id="UP000311605"/>
    </source>
</evidence>
<gene>
    <name evidence="11" type="ORF">FHP24_27470</name>
</gene>
<comment type="caution">
    <text evidence="11">The sequence shown here is derived from an EMBL/GenBank/DDBJ whole genome shotgun (WGS) entry which is preliminary data.</text>
</comment>
<dbReference type="OrthoDB" id="4404959at2"/>
<dbReference type="NCBIfam" id="TIGR01726">
    <property type="entry name" value="HEQRo_perm_3TM"/>
    <property type="match status" value="1"/>
</dbReference>
<dbReference type="InterPro" id="IPR035906">
    <property type="entry name" value="MetI-like_sf"/>
</dbReference>
<comment type="similarity">
    <text evidence="2">Belongs to the binding-protein-dependent transport system permease family. HisMQ subfamily.</text>
</comment>
<feature type="transmembrane region" description="Helical" evidence="9">
    <location>
        <begin position="28"/>
        <end position="56"/>
    </location>
</feature>
<dbReference type="Pfam" id="PF00528">
    <property type="entry name" value="BPD_transp_1"/>
    <property type="match status" value="1"/>
</dbReference>
<dbReference type="InterPro" id="IPR043429">
    <property type="entry name" value="ArtM/GltK/GlnP/TcyL/YhdX-like"/>
</dbReference>
<evidence type="ECO:0000256" key="5">
    <source>
        <dbReference type="ARBA" id="ARBA00022692"/>
    </source>
</evidence>